<feature type="transmembrane region" description="Helical" evidence="10">
    <location>
        <begin position="256"/>
        <end position="272"/>
    </location>
</feature>
<dbReference type="Pfam" id="PF04234">
    <property type="entry name" value="CopC"/>
    <property type="match status" value="1"/>
</dbReference>
<feature type="transmembrane region" description="Helical" evidence="10">
    <location>
        <begin position="184"/>
        <end position="203"/>
    </location>
</feature>
<keyword evidence="8 10" id="KW-0472">Membrane</keyword>
<dbReference type="GO" id="GO:0005507">
    <property type="term" value="F:copper ion binding"/>
    <property type="evidence" value="ECO:0007669"/>
    <property type="project" value="InterPro"/>
</dbReference>
<dbReference type="PANTHER" id="PTHR34820">
    <property type="entry name" value="INNER MEMBRANE PROTEIN YEBZ"/>
    <property type="match status" value="1"/>
</dbReference>
<evidence type="ECO:0000256" key="10">
    <source>
        <dbReference type="SAM" id="Phobius"/>
    </source>
</evidence>
<feature type="compositionally biased region" description="Basic and acidic residues" evidence="9">
    <location>
        <begin position="149"/>
        <end position="161"/>
    </location>
</feature>
<feature type="transmembrane region" description="Helical" evidence="10">
    <location>
        <begin position="375"/>
        <end position="396"/>
    </location>
</feature>
<evidence type="ECO:0008006" key="15">
    <source>
        <dbReference type="Google" id="ProtNLM"/>
    </source>
</evidence>
<sequence>MRVVSIIFAFIGMFFLPLTTFAHTSLERTIPEAGSVVDVSPSTIELRFSDPLDAGVFEVRLSDSTGAAIPVASTTVSDDAYTLILTPENTLEHDVKVTYSVVSKDGHPVAGDYSFTVTPPPVVAPEPEPDTSDDPVVDESETDASTSDGKMDDSANKEPRDVPLTVNTHSNHAAIDHNVKPLSAVAKGIFLGFLLLVIGLTIWRHTGVPVRYYGGFLFALLVSMVVFLLTQVFHFLEVFENSYWNNFLFDTQLGRVYFGMILLIILGLYLLGRNKWVDYGWIFIMIVLKSINSHASSSEFPFLSIALNSIHLVAAGLWVAGIYLLFMLWKDSIKMSFMKQFSRVAFWSLVIMAFTGTIYTAVLTNDFVALLTSAWGYWLIFKLQLVIGVVIVASFIRQKMKDDPAFQTRGLLISDAVLALLILLVVGVLTLSSTAV</sequence>
<evidence type="ECO:0000259" key="11">
    <source>
        <dbReference type="Pfam" id="PF04234"/>
    </source>
</evidence>
<dbReference type="KEGG" id="paek:D3873_02865"/>
<feature type="transmembrane region" description="Helical" evidence="10">
    <location>
        <begin position="309"/>
        <end position="329"/>
    </location>
</feature>
<evidence type="ECO:0000313" key="13">
    <source>
        <dbReference type="EMBL" id="AYC28862.1"/>
    </source>
</evidence>
<evidence type="ECO:0000256" key="1">
    <source>
        <dbReference type="ARBA" id="ARBA00004651"/>
    </source>
</evidence>
<feature type="transmembrane region" description="Helical" evidence="10">
    <location>
        <begin position="416"/>
        <end position="435"/>
    </location>
</feature>
<feature type="domain" description="CopC" evidence="11">
    <location>
        <begin position="23"/>
        <end position="117"/>
    </location>
</feature>
<feature type="transmembrane region" description="Helical" evidence="10">
    <location>
        <begin position="279"/>
        <end position="297"/>
    </location>
</feature>
<feature type="transmembrane region" description="Helical" evidence="10">
    <location>
        <begin position="215"/>
        <end position="236"/>
    </location>
</feature>
<dbReference type="InterPro" id="IPR014756">
    <property type="entry name" value="Ig_E-set"/>
</dbReference>
<dbReference type="InterPro" id="IPR007348">
    <property type="entry name" value="CopC_dom"/>
</dbReference>
<dbReference type="GO" id="GO:0005886">
    <property type="term" value="C:plasma membrane"/>
    <property type="evidence" value="ECO:0007669"/>
    <property type="project" value="UniProtKB-SubCell"/>
</dbReference>
<evidence type="ECO:0000256" key="5">
    <source>
        <dbReference type="ARBA" id="ARBA00022729"/>
    </source>
</evidence>
<evidence type="ECO:0000256" key="8">
    <source>
        <dbReference type="ARBA" id="ARBA00023136"/>
    </source>
</evidence>
<evidence type="ECO:0000256" key="7">
    <source>
        <dbReference type="ARBA" id="ARBA00023008"/>
    </source>
</evidence>
<evidence type="ECO:0000256" key="6">
    <source>
        <dbReference type="ARBA" id="ARBA00022989"/>
    </source>
</evidence>
<dbReference type="EMBL" id="CP032418">
    <property type="protein sequence ID" value="AYC28862.1"/>
    <property type="molecule type" value="Genomic_DNA"/>
</dbReference>
<evidence type="ECO:0000256" key="2">
    <source>
        <dbReference type="ARBA" id="ARBA00022475"/>
    </source>
</evidence>
<dbReference type="AlphaFoldDB" id="A0A385YTG3"/>
<protein>
    <recommendedName>
        <fullName evidence="15">CopC domain-containing protein</fullName>
    </recommendedName>
</protein>
<evidence type="ECO:0000256" key="4">
    <source>
        <dbReference type="ARBA" id="ARBA00022723"/>
    </source>
</evidence>
<proteinExistence type="predicted"/>
<accession>A0A385YTG3</accession>
<dbReference type="InterPro" id="IPR032694">
    <property type="entry name" value="CopC/D"/>
</dbReference>
<evidence type="ECO:0000256" key="3">
    <source>
        <dbReference type="ARBA" id="ARBA00022692"/>
    </source>
</evidence>
<comment type="subcellular location">
    <subcellularLocation>
        <location evidence="1">Cell membrane</location>
        <topology evidence="1">Multi-pass membrane protein</topology>
    </subcellularLocation>
</comment>
<gene>
    <name evidence="13" type="ORF">D3873_02865</name>
</gene>
<feature type="domain" description="Copper resistance protein D" evidence="12">
    <location>
        <begin position="337"/>
        <end position="429"/>
    </location>
</feature>
<dbReference type="Gene3D" id="2.60.40.1220">
    <property type="match status" value="1"/>
</dbReference>
<feature type="region of interest" description="Disordered" evidence="9">
    <location>
        <begin position="114"/>
        <end position="162"/>
    </location>
</feature>
<evidence type="ECO:0000256" key="9">
    <source>
        <dbReference type="SAM" id="MobiDB-lite"/>
    </source>
</evidence>
<dbReference type="PANTHER" id="PTHR34820:SF4">
    <property type="entry name" value="INNER MEMBRANE PROTEIN YEBZ"/>
    <property type="match status" value="1"/>
</dbReference>
<dbReference type="GO" id="GO:0042597">
    <property type="term" value="C:periplasmic space"/>
    <property type="evidence" value="ECO:0007669"/>
    <property type="project" value="InterPro"/>
</dbReference>
<feature type="transmembrane region" description="Helical" evidence="10">
    <location>
        <begin position="341"/>
        <end position="363"/>
    </location>
</feature>
<keyword evidence="5" id="KW-0732">Signal</keyword>
<dbReference type="GO" id="GO:0046688">
    <property type="term" value="P:response to copper ion"/>
    <property type="evidence" value="ECO:0007669"/>
    <property type="project" value="InterPro"/>
</dbReference>
<dbReference type="SUPFAM" id="SSF81296">
    <property type="entry name" value="E set domains"/>
    <property type="match status" value="1"/>
</dbReference>
<keyword evidence="4" id="KW-0479">Metal-binding</keyword>
<organism evidence="13 14">
    <name type="scientific">Paenisporosarcina cavernae</name>
    <dbReference type="NCBI Taxonomy" id="2320858"/>
    <lineage>
        <taxon>Bacteria</taxon>
        <taxon>Bacillati</taxon>
        <taxon>Bacillota</taxon>
        <taxon>Bacilli</taxon>
        <taxon>Bacillales</taxon>
        <taxon>Caryophanaceae</taxon>
        <taxon>Paenisporosarcina</taxon>
    </lineage>
</organism>
<keyword evidence="2" id="KW-1003">Cell membrane</keyword>
<evidence type="ECO:0000259" key="12">
    <source>
        <dbReference type="Pfam" id="PF05425"/>
    </source>
</evidence>
<dbReference type="OrthoDB" id="2353937at2"/>
<evidence type="ECO:0000313" key="14">
    <source>
        <dbReference type="Proteomes" id="UP000265725"/>
    </source>
</evidence>
<keyword evidence="6 10" id="KW-1133">Transmembrane helix</keyword>
<name>A0A385YTG3_9BACL</name>
<dbReference type="Pfam" id="PF05425">
    <property type="entry name" value="CopD"/>
    <property type="match status" value="1"/>
</dbReference>
<keyword evidence="3 10" id="KW-0812">Transmembrane</keyword>
<keyword evidence="14" id="KW-1185">Reference proteome</keyword>
<feature type="compositionally biased region" description="Acidic residues" evidence="9">
    <location>
        <begin position="127"/>
        <end position="142"/>
    </location>
</feature>
<dbReference type="InterPro" id="IPR008457">
    <property type="entry name" value="Cu-R_CopD_dom"/>
</dbReference>
<dbReference type="InterPro" id="IPR014755">
    <property type="entry name" value="Cu-Rt/internalin_Ig-like"/>
</dbReference>
<reference evidence="14" key="1">
    <citation type="submission" date="2018-09" db="EMBL/GenBank/DDBJ databases">
        <authorList>
            <person name="Zhu H."/>
        </authorList>
    </citation>
    <scope>NUCLEOTIDE SEQUENCE [LARGE SCALE GENOMIC DNA]</scope>
    <source>
        <strain evidence="14">K2R23-3</strain>
    </source>
</reference>
<keyword evidence="7" id="KW-0186">Copper</keyword>
<dbReference type="GO" id="GO:0006825">
    <property type="term" value="P:copper ion transport"/>
    <property type="evidence" value="ECO:0007669"/>
    <property type="project" value="InterPro"/>
</dbReference>
<dbReference type="RefSeq" id="WP_119882606.1">
    <property type="nucleotide sequence ID" value="NZ_CP032418.1"/>
</dbReference>
<dbReference type="Proteomes" id="UP000265725">
    <property type="component" value="Chromosome"/>
</dbReference>